<feature type="transmembrane region" description="Helical" evidence="1">
    <location>
        <begin position="94"/>
        <end position="116"/>
    </location>
</feature>
<gene>
    <name evidence="2" type="ORF">JF887_07910</name>
</gene>
<feature type="transmembrane region" description="Helical" evidence="1">
    <location>
        <begin position="224"/>
        <end position="248"/>
    </location>
</feature>
<comment type="caution">
    <text evidence="2">The sequence shown here is derived from an EMBL/GenBank/DDBJ whole genome shotgun (WGS) entry which is preliminary data.</text>
</comment>
<protein>
    <submittedName>
        <fullName evidence="2">Uncharacterized protein</fullName>
    </submittedName>
</protein>
<keyword evidence="1" id="KW-0472">Membrane</keyword>
<feature type="transmembrane region" description="Helical" evidence="1">
    <location>
        <begin position="403"/>
        <end position="428"/>
    </location>
</feature>
<name>A0A934KDH6_9BACT</name>
<sequence>MKRGALYPVLYVLVALALFGRVLPVMGHSWIGLDADAKQVVYWLDLVADALRHGHNPLITHAIQAPGGVNLMWNTSMVLPGIVLTPLTLLAGPYATYDVLVIAAPLLSACAAFGALRRIVPSAAAAWVGGLVYGFSPALLGETLGHAQTAMAWFPPVVLLLVYEAVVRRRWAAWRVGLLLGVAIAAQLLIGEEMVLATAAIGACGAGVLALQHPAHTRAAARRLGVVLAVAGSAALVLAAVPLAVQFFGPYRPSGRLVPGDVVVADAGALLVPASRQLLRMAGLSADPWTLVTEDSGAYIGLPVMLLLLVAWQKLRSVSAAVTWAVPVVLITSLFALGPHLHLGGVATSIPLPWIVLDRLPLLENLDPARLMVLAWLGIALVVSVSVEHALRRQGRDRLVRCSLLAAALATLLPAAIPVTAATAPAYFASSDAANIPAGDTVLIAPLSDGSGLRVLIWQAEAGLRWRMIDGNAYGQGRTLYYAPSTLTDALAGLEFGAPLDVGRLRVGSMRDDLRRLGVGTVIVSGSDHQQQQVDLLRGVLGPETYAGGGAHVWHDVARLVTRRPTTAA</sequence>
<dbReference type="Proteomes" id="UP000614410">
    <property type="component" value="Unassembled WGS sequence"/>
</dbReference>
<evidence type="ECO:0000313" key="3">
    <source>
        <dbReference type="Proteomes" id="UP000614410"/>
    </source>
</evidence>
<evidence type="ECO:0000313" key="2">
    <source>
        <dbReference type="EMBL" id="MBJ7609343.1"/>
    </source>
</evidence>
<dbReference type="AlphaFoldDB" id="A0A934KDH6"/>
<feature type="transmembrane region" description="Helical" evidence="1">
    <location>
        <begin position="123"/>
        <end position="140"/>
    </location>
</feature>
<organism evidence="2 3">
    <name type="scientific">Candidatus Amunia macphersoniae</name>
    <dbReference type="NCBI Taxonomy" id="3127014"/>
    <lineage>
        <taxon>Bacteria</taxon>
        <taxon>Bacillati</taxon>
        <taxon>Candidatus Dormiibacterota</taxon>
        <taxon>Candidatus Dormibacteria</taxon>
        <taxon>Candidatus Aeolococcales</taxon>
        <taxon>Candidatus Aeolococcaceae</taxon>
        <taxon>Candidatus Amunia</taxon>
    </lineage>
</organism>
<feature type="transmembrane region" description="Helical" evidence="1">
    <location>
        <begin position="324"/>
        <end position="351"/>
    </location>
</feature>
<feature type="transmembrane region" description="Helical" evidence="1">
    <location>
        <begin position="371"/>
        <end position="391"/>
    </location>
</feature>
<accession>A0A934KDH6</accession>
<feature type="transmembrane region" description="Helical" evidence="1">
    <location>
        <begin position="196"/>
        <end position="212"/>
    </location>
</feature>
<dbReference type="EMBL" id="JAEKNN010000036">
    <property type="protein sequence ID" value="MBJ7609343.1"/>
    <property type="molecule type" value="Genomic_DNA"/>
</dbReference>
<proteinExistence type="predicted"/>
<feature type="transmembrane region" description="Helical" evidence="1">
    <location>
        <begin position="146"/>
        <end position="166"/>
    </location>
</feature>
<keyword evidence="1" id="KW-1133">Transmembrane helix</keyword>
<evidence type="ECO:0000256" key="1">
    <source>
        <dbReference type="SAM" id="Phobius"/>
    </source>
</evidence>
<reference evidence="2 3" key="1">
    <citation type="submission" date="2020-10" db="EMBL/GenBank/DDBJ databases">
        <title>Ca. Dormibacterota MAGs.</title>
        <authorList>
            <person name="Montgomery K."/>
        </authorList>
    </citation>
    <scope>NUCLEOTIDE SEQUENCE [LARGE SCALE GENOMIC DNA]</scope>
    <source>
        <strain evidence="2">Mitchell_Peninsula_5</strain>
    </source>
</reference>
<feature type="transmembrane region" description="Helical" evidence="1">
    <location>
        <begin position="296"/>
        <end position="312"/>
    </location>
</feature>
<keyword evidence="1" id="KW-0812">Transmembrane</keyword>
<feature type="transmembrane region" description="Helical" evidence="1">
    <location>
        <begin position="173"/>
        <end position="190"/>
    </location>
</feature>